<gene>
    <name evidence="1" type="ORF">ENV88_02315</name>
    <name evidence="2" type="ORF">ENV88_03215</name>
</gene>
<accession>A0A7C3SLT9</accession>
<protein>
    <recommendedName>
        <fullName evidence="3">PD-(D/E)XK endonuclease-like domain-containing protein</fullName>
    </recommendedName>
</protein>
<evidence type="ECO:0008006" key="3">
    <source>
        <dbReference type="Google" id="ProtNLM"/>
    </source>
</evidence>
<dbReference type="EMBL" id="DTIB01000053">
    <property type="protein sequence ID" value="HGB24879.1"/>
    <property type="molecule type" value="Genomic_DNA"/>
</dbReference>
<name>A0A7C3SLT9_THEPE</name>
<dbReference type="EMBL" id="DTIB01000073">
    <property type="protein sequence ID" value="HGB25049.1"/>
    <property type="molecule type" value="Genomic_DNA"/>
</dbReference>
<comment type="caution">
    <text evidence="2">The sequence shown here is derived from an EMBL/GenBank/DDBJ whole genome shotgun (WGS) entry which is preliminary data.</text>
</comment>
<organism evidence="2">
    <name type="scientific">Thermofilum pendens</name>
    <dbReference type="NCBI Taxonomy" id="2269"/>
    <lineage>
        <taxon>Archaea</taxon>
        <taxon>Thermoproteota</taxon>
        <taxon>Thermoprotei</taxon>
        <taxon>Thermofilales</taxon>
        <taxon>Thermofilaceae</taxon>
        <taxon>Thermofilum</taxon>
    </lineage>
</organism>
<evidence type="ECO:0000313" key="2">
    <source>
        <dbReference type="EMBL" id="HGB25049.1"/>
    </source>
</evidence>
<proteinExistence type="predicted"/>
<reference evidence="2" key="1">
    <citation type="journal article" date="2020" name="mSystems">
        <title>Genome- and Community-Level Interaction Insights into Carbon Utilization and Element Cycling Functions of Hydrothermarchaeota in Hydrothermal Sediment.</title>
        <authorList>
            <person name="Zhou Z."/>
            <person name="Liu Y."/>
            <person name="Xu W."/>
            <person name="Pan J."/>
            <person name="Luo Z.H."/>
            <person name="Li M."/>
        </authorList>
    </citation>
    <scope>NUCLEOTIDE SEQUENCE [LARGE SCALE GENOMIC DNA]</scope>
    <source>
        <strain evidence="2">SpSt-8</strain>
    </source>
</reference>
<dbReference type="AlphaFoldDB" id="A0A7C3SLT9"/>
<sequence>MSSNLAERARLVEAALLRFQAALESRREKHQVSGISRGFAKGRGQGLTAGLEVHRRLCGDISWIVEYERVAIPFPLAWRFRFGWLLGVADVVVFERGIPRAVVEVKSYCAVGRGERVQASLYGLLAMLNFLARPRVYVQAAGRLEEIRGWEELALEALGRTRRPRRPAT</sequence>
<evidence type="ECO:0000313" key="1">
    <source>
        <dbReference type="EMBL" id="HGB24879.1"/>
    </source>
</evidence>